<name>A0A344TJE0_9BACT</name>
<sequence length="397" mass="45500">MRNSELKKEKATTTLDGCGDFFRQFKQFFNHLNSYKFMKKFFNYRHIYLLGILLYITSCQKPEDLKNEITPTVHNRAEYDKNLVDESISGLYDVKQGILHFKNLESFQKTWDAIQSATIEERSLFWKNGNFQSYAKQYSEVVQKLSAATNKSEYDSIYAENQDIVKTGENGRLKPKAGDSFINHFINRQGLVYIGKMLYSFGENQQKIAFDGSLTTVKGNQNSKQLMLLNNTVSSVNNAKLASCTYFNTSVTQNGDRKATASTQTANYWFPSGTNHLGQTLYTLKWTIRVLGYPEKKNVWGNWVNYSTANTLKASFYLYVKFINPPYSPYPFEGQKYVNCNYSNTWTDITYDAYLDFTNVLDPESVSSQQYSYVEAGGVGWNTYSTGGVSEFTYGCP</sequence>
<accession>A0A344TJE0</accession>
<dbReference type="KEGG" id="run:DR864_13875"/>
<reference evidence="1 2" key="1">
    <citation type="submission" date="2018-07" db="EMBL/GenBank/DDBJ databases">
        <title>Genome sequencing of Runella.</title>
        <authorList>
            <person name="Baek M.-G."/>
            <person name="Yi H."/>
        </authorList>
    </citation>
    <scope>NUCLEOTIDE SEQUENCE [LARGE SCALE GENOMIC DNA]</scope>
    <source>
        <strain evidence="1 2">HYN0085</strain>
    </source>
</reference>
<dbReference type="EMBL" id="CP030850">
    <property type="protein sequence ID" value="AXE18761.1"/>
    <property type="molecule type" value="Genomic_DNA"/>
</dbReference>
<dbReference type="OrthoDB" id="965064at2"/>
<evidence type="ECO:0000313" key="1">
    <source>
        <dbReference type="EMBL" id="AXE18761.1"/>
    </source>
</evidence>
<protein>
    <recommendedName>
        <fullName evidence="3">DUF4848 domain-containing protein</fullName>
    </recommendedName>
</protein>
<organism evidence="1 2">
    <name type="scientific">Runella rosea</name>
    <dbReference type="NCBI Taxonomy" id="2259595"/>
    <lineage>
        <taxon>Bacteria</taxon>
        <taxon>Pseudomonadati</taxon>
        <taxon>Bacteroidota</taxon>
        <taxon>Cytophagia</taxon>
        <taxon>Cytophagales</taxon>
        <taxon>Spirosomataceae</taxon>
        <taxon>Runella</taxon>
    </lineage>
</organism>
<evidence type="ECO:0000313" key="2">
    <source>
        <dbReference type="Proteomes" id="UP000251993"/>
    </source>
</evidence>
<evidence type="ECO:0008006" key="3">
    <source>
        <dbReference type="Google" id="ProtNLM"/>
    </source>
</evidence>
<gene>
    <name evidence="1" type="ORF">DR864_13875</name>
</gene>
<dbReference type="AlphaFoldDB" id="A0A344TJE0"/>
<dbReference type="Proteomes" id="UP000251993">
    <property type="component" value="Chromosome"/>
</dbReference>
<proteinExistence type="predicted"/>
<keyword evidence="2" id="KW-1185">Reference proteome</keyword>